<dbReference type="InterPro" id="IPR027785">
    <property type="entry name" value="UvrD-like_helicase_C"/>
</dbReference>
<keyword evidence="3" id="KW-1185">Reference proteome</keyword>
<dbReference type="Gene3D" id="3.40.50.300">
    <property type="entry name" value="P-loop containing nucleotide triphosphate hydrolases"/>
    <property type="match status" value="1"/>
</dbReference>
<accession>A0A2S3VX52</accession>
<dbReference type="EMBL" id="POTC01000108">
    <property type="protein sequence ID" value="POF61188.1"/>
    <property type="molecule type" value="Genomic_DNA"/>
</dbReference>
<evidence type="ECO:0000313" key="3">
    <source>
        <dbReference type="Proteomes" id="UP000237344"/>
    </source>
</evidence>
<comment type="caution">
    <text evidence="2">The sequence shown here is derived from an EMBL/GenBank/DDBJ whole genome shotgun (WGS) entry which is preliminary data.</text>
</comment>
<proteinExistence type="predicted"/>
<name>A0A2S3VX52_9PROT</name>
<protein>
    <recommendedName>
        <fullName evidence="1">UvrD-like helicase C-terminal domain-containing protein</fullName>
    </recommendedName>
</protein>
<dbReference type="SUPFAM" id="SSF52540">
    <property type="entry name" value="P-loop containing nucleoside triphosphate hydrolases"/>
    <property type="match status" value="1"/>
</dbReference>
<dbReference type="Pfam" id="PF13538">
    <property type="entry name" value="UvrD_C_2"/>
    <property type="match status" value="1"/>
</dbReference>
<gene>
    <name evidence="2" type="ORF">KMAL_31940</name>
</gene>
<dbReference type="AlphaFoldDB" id="A0A2S3VX52"/>
<organism evidence="2 3">
    <name type="scientific">Novacetimonas maltaceti</name>
    <dbReference type="NCBI Taxonomy" id="1203393"/>
    <lineage>
        <taxon>Bacteria</taxon>
        <taxon>Pseudomonadati</taxon>
        <taxon>Pseudomonadota</taxon>
        <taxon>Alphaproteobacteria</taxon>
        <taxon>Acetobacterales</taxon>
        <taxon>Acetobacteraceae</taxon>
        <taxon>Novacetimonas</taxon>
    </lineage>
</organism>
<evidence type="ECO:0000259" key="1">
    <source>
        <dbReference type="Pfam" id="PF13538"/>
    </source>
</evidence>
<dbReference type="Proteomes" id="UP000237344">
    <property type="component" value="Unassembled WGS sequence"/>
</dbReference>
<sequence>MERAWQLMIEVAGVTDQLVDLHRLREVLGRSSPPVLFTSPEYGDNGPVVGTIHASKGREADNVYLFLPPRDEDADVDEETRVIYVGATRARLQLSVGDAPGRQSGNVDGRTWKRLRTDKLLIEIGRAGDIDAEGLVGVSAFSEKKAHDAQAFIAANPIAQDFFASAKEELQWNMELLTSDKQRIAILSNGLRADLREIATATNRWPQPGYIAHIRSIGLRTLVVRSDDRVLAACRVGVPCEEVKL</sequence>
<evidence type="ECO:0000313" key="2">
    <source>
        <dbReference type="EMBL" id="POF61188.1"/>
    </source>
</evidence>
<reference evidence="2 3" key="1">
    <citation type="submission" date="2018-01" db="EMBL/GenBank/DDBJ databases">
        <title>Draft Genome Sequence of Komagataeibacter maltaceti LMG 1529, a Vinegar Producing Acetic Acid Bacterium Isolated from Malt Vinegar Brewery Acetifiers.</title>
        <authorList>
            <person name="Zhang Q."/>
            <person name="Hollensteiner J."/>
            <person name="Poehlein A."/>
            <person name="Daniel R."/>
        </authorList>
    </citation>
    <scope>NUCLEOTIDE SEQUENCE [LARGE SCALE GENOMIC DNA]</scope>
    <source>
        <strain evidence="2 3">LMG 1529</strain>
    </source>
</reference>
<feature type="domain" description="UvrD-like helicase C-terminal" evidence="1">
    <location>
        <begin position="49"/>
        <end position="94"/>
    </location>
</feature>
<dbReference type="InterPro" id="IPR027417">
    <property type="entry name" value="P-loop_NTPase"/>
</dbReference>
<dbReference type="OrthoDB" id="5298826at2"/>